<accession>A0ACD5AM35</accession>
<gene>
    <name evidence="1" type="ORF">V2W30_36525</name>
</gene>
<sequence>MMFWNGHDPGGWGWFGMSVGTLVFWALTVTAVVLIFRAFPHPPEPSRSSAPAAPERLLAERFARGEIDEDEYRGRLAVLHTADPLTKR</sequence>
<protein>
    <submittedName>
        <fullName evidence="1">SHOCT domain-containing protein</fullName>
    </submittedName>
</protein>
<evidence type="ECO:0000313" key="1">
    <source>
        <dbReference type="EMBL" id="WWQ68300.1"/>
    </source>
</evidence>
<organism evidence="1 2">
    <name type="scientific">Streptomyces citrinus</name>
    <dbReference type="NCBI Taxonomy" id="3118173"/>
    <lineage>
        <taxon>Bacteria</taxon>
        <taxon>Bacillati</taxon>
        <taxon>Actinomycetota</taxon>
        <taxon>Actinomycetes</taxon>
        <taxon>Kitasatosporales</taxon>
        <taxon>Streptomycetaceae</taxon>
        <taxon>Streptomyces</taxon>
    </lineage>
</organism>
<evidence type="ECO:0000313" key="2">
    <source>
        <dbReference type="Proteomes" id="UP001432251"/>
    </source>
</evidence>
<keyword evidence="2" id="KW-1185">Reference proteome</keyword>
<name>A0ACD5AM35_9ACTN</name>
<reference evidence="1" key="1">
    <citation type="journal article" date="2025" name="Int. J. Syst. Evol. Microbiol.">
        <title>Streptomyces citrinus sp. nov., with yellow diffusible pigment.</title>
        <authorList>
            <person name="He Y."/>
            <person name="Yang E."/>
            <person name="Xu J."/>
            <person name="Sun Y."/>
            <person name="Sun L."/>
        </authorList>
    </citation>
    <scope>NUCLEOTIDE SEQUENCE</scope>
    <source>
        <strain evidence="1">Q6</strain>
    </source>
</reference>
<proteinExistence type="predicted"/>
<dbReference type="Proteomes" id="UP001432251">
    <property type="component" value="Chromosome"/>
</dbReference>
<dbReference type="EMBL" id="CP146022">
    <property type="protein sequence ID" value="WWQ68300.1"/>
    <property type="molecule type" value="Genomic_DNA"/>
</dbReference>